<dbReference type="AlphaFoldDB" id="A0A371EY74"/>
<sequence length="365" mass="42060">MSRSGDGYGVGVDESYRALPWLYLTFLSIWLLSACSWTAYTYKTRHFQSSGIICTGHLLRFRLLKHYSSYCPSSSGRYSCFNFQACSLWMSFGVYVTGVLFQTAAFVSFLLISHGYCITFERLSLNERRSTAALACVFYLTLVGYKACVPYFSVLLVLNYFISFYIIFHHISQNLLVLREQLSIIENEDIQEMHDAVYKKYTMFKKFQGAMQIVATAETVVYMNMDDSSENYWLRLLIREWAQFCIFVYIGWIFRSQDLAPNFSVMPTTKCKGETLVPPIYSLVSYLSSHVAEEMDAATFKEFSSHEWHIGLPTSTSHDESSKDEVLVIIQHPRAQRLRKLDAFSHSADYFIVSDLNTNSFPCQT</sequence>
<feature type="transmembrane region" description="Helical" evidence="1">
    <location>
        <begin position="132"/>
        <end position="152"/>
    </location>
</feature>
<protein>
    <submittedName>
        <fullName evidence="2">Uncharacterized protein</fullName>
    </submittedName>
</protein>
<proteinExistence type="predicted"/>
<organism evidence="2 3">
    <name type="scientific">Mucuna pruriens</name>
    <name type="common">Velvet bean</name>
    <name type="synonym">Dolichos pruriens</name>
    <dbReference type="NCBI Taxonomy" id="157652"/>
    <lineage>
        <taxon>Eukaryota</taxon>
        <taxon>Viridiplantae</taxon>
        <taxon>Streptophyta</taxon>
        <taxon>Embryophyta</taxon>
        <taxon>Tracheophyta</taxon>
        <taxon>Spermatophyta</taxon>
        <taxon>Magnoliopsida</taxon>
        <taxon>eudicotyledons</taxon>
        <taxon>Gunneridae</taxon>
        <taxon>Pentapetalae</taxon>
        <taxon>rosids</taxon>
        <taxon>fabids</taxon>
        <taxon>Fabales</taxon>
        <taxon>Fabaceae</taxon>
        <taxon>Papilionoideae</taxon>
        <taxon>50 kb inversion clade</taxon>
        <taxon>NPAAA clade</taxon>
        <taxon>indigoferoid/millettioid clade</taxon>
        <taxon>Phaseoleae</taxon>
        <taxon>Mucuna</taxon>
    </lineage>
</organism>
<keyword evidence="1" id="KW-0472">Membrane</keyword>
<keyword evidence="1" id="KW-0812">Transmembrane</keyword>
<gene>
    <name evidence="2" type="ORF">CR513_49750</name>
</gene>
<evidence type="ECO:0000256" key="1">
    <source>
        <dbReference type="SAM" id="Phobius"/>
    </source>
</evidence>
<dbReference type="Proteomes" id="UP000257109">
    <property type="component" value="Unassembled WGS sequence"/>
</dbReference>
<dbReference type="OrthoDB" id="2016402at2759"/>
<dbReference type="EMBL" id="QJKJ01011520">
    <property type="protein sequence ID" value="RDX70951.1"/>
    <property type="molecule type" value="Genomic_DNA"/>
</dbReference>
<feature type="transmembrane region" description="Helical" evidence="1">
    <location>
        <begin position="92"/>
        <end position="112"/>
    </location>
</feature>
<reference evidence="2" key="1">
    <citation type="submission" date="2018-05" db="EMBL/GenBank/DDBJ databases">
        <title>Draft genome of Mucuna pruriens seed.</title>
        <authorList>
            <person name="Nnadi N.E."/>
            <person name="Vos R."/>
            <person name="Hasami M.H."/>
            <person name="Devisetty U.K."/>
            <person name="Aguiy J.C."/>
        </authorList>
    </citation>
    <scope>NUCLEOTIDE SEQUENCE [LARGE SCALE GENOMIC DNA]</scope>
    <source>
        <strain evidence="2">JCA_2017</strain>
    </source>
</reference>
<name>A0A371EY74_MUCPR</name>
<dbReference type="STRING" id="157652.A0A371EY74"/>
<evidence type="ECO:0000313" key="3">
    <source>
        <dbReference type="Proteomes" id="UP000257109"/>
    </source>
</evidence>
<accession>A0A371EY74</accession>
<keyword evidence="1" id="KW-1133">Transmembrane helix</keyword>
<dbReference type="PANTHER" id="PTHR36329:SF1">
    <property type="entry name" value="TRANSMEMBRANE PROTEIN"/>
    <property type="match status" value="1"/>
</dbReference>
<comment type="caution">
    <text evidence="2">The sequence shown here is derived from an EMBL/GenBank/DDBJ whole genome shotgun (WGS) entry which is preliminary data.</text>
</comment>
<keyword evidence="3" id="KW-1185">Reference proteome</keyword>
<dbReference type="PROSITE" id="PS51257">
    <property type="entry name" value="PROKAR_LIPOPROTEIN"/>
    <property type="match status" value="1"/>
</dbReference>
<dbReference type="PANTHER" id="PTHR36329">
    <property type="entry name" value="TRANSMEMBRANE PROTEIN"/>
    <property type="match status" value="1"/>
</dbReference>
<feature type="non-terminal residue" evidence="2">
    <location>
        <position position="1"/>
    </location>
</feature>
<evidence type="ECO:0000313" key="2">
    <source>
        <dbReference type="EMBL" id="RDX70951.1"/>
    </source>
</evidence>
<feature type="transmembrane region" description="Helical" evidence="1">
    <location>
        <begin position="21"/>
        <end position="40"/>
    </location>
</feature>